<dbReference type="Proteomes" id="UP000246991">
    <property type="component" value="Unassembled WGS sequence"/>
</dbReference>
<evidence type="ECO:0000313" key="1">
    <source>
        <dbReference type="EMBL" id="PWW77491.1"/>
    </source>
</evidence>
<comment type="caution">
    <text evidence="1">The sequence shown here is derived from an EMBL/GenBank/DDBJ whole genome shotgun (WGS) entry which is preliminary data.</text>
</comment>
<sequence length="57" mass="6829">FVYGTLRPIARPIYGQESVCNRWERMHYLKYQRVIALDRIIAHLYGPVEGQIYDFIV</sequence>
<organism evidence="1 2">
    <name type="scientific">Tuber magnatum</name>
    <name type="common">white Piedmont truffle</name>
    <dbReference type="NCBI Taxonomy" id="42249"/>
    <lineage>
        <taxon>Eukaryota</taxon>
        <taxon>Fungi</taxon>
        <taxon>Dikarya</taxon>
        <taxon>Ascomycota</taxon>
        <taxon>Pezizomycotina</taxon>
        <taxon>Pezizomycetes</taxon>
        <taxon>Pezizales</taxon>
        <taxon>Tuberaceae</taxon>
        <taxon>Tuber</taxon>
    </lineage>
</organism>
<protein>
    <submittedName>
        <fullName evidence="1">Uncharacterized protein</fullName>
    </submittedName>
</protein>
<accession>A0A317SWF2</accession>
<proteinExistence type="predicted"/>
<dbReference type="OrthoDB" id="5979355at2759"/>
<reference evidence="1 2" key="1">
    <citation type="submission" date="2018-03" db="EMBL/GenBank/DDBJ databases">
        <title>Genomes of Pezizomycetes fungi and the evolution of truffles.</title>
        <authorList>
            <person name="Murat C."/>
            <person name="Payen T."/>
            <person name="Noel B."/>
            <person name="Kuo A."/>
            <person name="Martin F.M."/>
        </authorList>
    </citation>
    <scope>NUCLEOTIDE SEQUENCE [LARGE SCALE GENOMIC DNA]</scope>
    <source>
        <strain evidence="1">091103-1</strain>
    </source>
</reference>
<keyword evidence="2" id="KW-1185">Reference proteome</keyword>
<evidence type="ECO:0000313" key="2">
    <source>
        <dbReference type="Proteomes" id="UP000246991"/>
    </source>
</evidence>
<dbReference type="AlphaFoldDB" id="A0A317SWF2"/>
<dbReference type="STRING" id="42249.A0A317SWF2"/>
<name>A0A317SWF2_9PEZI</name>
<feature type="non-terminal residue" evidence="1">
    <location>
        <position position="1"/>
    </location>
</feature>
<gene>
    <name evidence="1" type="ORF">C7212DRAFT_178879</name>
</gene>
<dbReference type="EMBL" id="PYWC01000022">
    <property type="protein sequence ID" value="PWW77491.1"/>
    <property type="molecule type" value="Genomic_DNA"/>
</dbReference>